<dbReference type="PANTHER" id="PTHR33116">
    <property type="entry name" value="REVERSE TRANSCRIPTASE ZINC-BINDING DOMAIN-CONTAINING PROTEIN-RELATED-RELATED"/>
    <property type="match status" value="1"/>
</dbReference>
<accession>A0A1U8MX54</accession>
<dbReference type="Pfam" id="PF00078">
    <property type="entry name" value="RVT_1"/>
    <property type="match status" value="1"/>
</dbReference>
<dbReference type="Proteomes" id="UP000818029">
    <property type="component" value="Chromosome A08"/>
</dbReference>
<reference evidence="3" key="2">
    <citation type="submission" date="2025-08" db="UniProtKB">
        <authorList>
            <consortium name="RefSeq"/>
        </authorList>
    </citation>
    <scope>IDENTIFICATION</scope>
</reference>
<evidence type="ECO:0000313" key="2">
    <source>
        <dbReference type="Proteomes" id="UP000818029"/>
    </source>
</evidence>
<evidence type="ECO:0000313" key="3">
    <source>
        <dbReference type="RefSeq" id="XP_016730108.1"/>
    </source>
</evidence>
<dbReference type="KEGG" id="ghi:107940816"/>
<dbReference type="RefSeq" id="XP_016730108.1">
    <property type="nucleotide sequence ID" value="XM_016874619.1"/>
</dbReference>
<dbReference type="GeneID" id="107940816"/>
<dbReference type="OrthoDB" id="913431at2759"/>
<dbReference type="InterPro" id="IPR000477">
    <property type="entry name" value="RT_dom"/>
</dbReference>
<dbReference type="CDD" id="cd01650">
    <property type="entry name" value="RT_nLTR_like"/>
    <property type="match status" value="1"/>
</dbReference>
<organism evidence="2 3">
    <name type="scientific">Gossypium hirsutum</name>
    <name type="common">Upland cotton</name>
    <name type="synonym">Gossypium mexicanum</name>
    <dbReference type="NCBI Taxonomy" id="3635"/>
    <lineage>
        <taxon>Eukaryota</taxon>
        <taxon>Viridiplantae</taxon>
        <taxon>Streptophyta</taxon>
        <taxon>Embryophyta</taxon>
        <taxon>Tracheophyta</taxon>
        <taxon>Spermatophyta</taxon>
        <taxon>Magnoliopsida</taxon>
        <taxon>eudicotyledons</taxon>
        <taxon>Gunneridae</taxon>
        <taxon>Pentapetalae</taxon>
        <taxon>rosids</taxon>
        <taxon>malvids</taxon>
        <taxon>Malvales</taxon>
        <taxon>Malvaceae</taxon>
        <taxon>Malvoideae</taxon>
        <taxon>Gossypium</taxon>
    </lineage>
</organism>
<evidence type="ECO:0000259" key="1">
    <source>
        <dbReference type="Pfam" id="PF00078"/>
    </source>
</evidence>
<dbReference type="PaxDb" id="3635-A0A1U8MX54"/>
<proteinExistence type="predicted"/>
<name>A0A1U8MX54_GOSHI</name>
<dbReference type="SMR" id="A0A1U8MX54"/>
<reference evidence="2" key="1">
    <citation type="journal article" date="2020" name="Nat. Genet.">
        <title>Genomic diversifications of five Gossypium allopolyploid species and their impact on cotton improvement.</title>
        <authorList>
            <person name="Chen Z.J."/>
            <person name="Sreedasyam A."/>
            <person name="Ando A."/>
            <person name="Song Q."/>
            <person name="De Santiago L.M."/>
            <person name="Hulse-Kemp A.M."/>
            <person name="Ding M."/>
            <person name="Ye W."/>
            <person name="Kirkbride R.C."/>
            <person name="Jenkins J."/>
            <person name="Plott C."/>
            <person name="Lovell J."/>
            <person name="Lin Y.M."/>
            <person name="Vaughn R."/>
            <person name="Liu B."/>
            <person name="Simpson S."/>
            <person name="Scheffler B.E."/>
            <person name="Wen L."/>
            <person name="Saski C.A."/>
            <person name="Grover C.E."/>
            <person name="Hu G."/>
            <person name="Conover J.L."/>
            <person name="Carlson J.W."/>
            <person name="Shu S."/>
            <person name="Boston L.B."/>
            <person name="Williams M."/>
            <person name="Peterson D.G."/>
            <person name="McGee K."/>
            <person name="Jones D.C."/>
            <person name="Wendel J.F."/>
            <person name="Stelly D.M."/>
            <person name="Grimwood J."/>
            <person name="Schmutz J."/>
        </authorList>
    </citation>
    <scope>NUCLEOTIDE SEQUENCE [LARGE SCALE GENOMIC DNA]</scope>
    <source>
        <strain evidence="2">cv. TM-1</strain>
    </source>
</reference>
<gene>
    <name evidence="3" type="primary">LOC107940816</name>
</gene>
<dbReference type="STRING" id="3635.A0A1U8MX54"/>
<dbReference type="PANTHER" id="PTHR33116:SF86">
    <property type="entry name" value="REVERSE TRANSCRIPTASE DOMAIN-CONTAINING PROTEIN"/>
    <property type="match status" value="1"/>
</dbReference>
<keyword evidence="2" id="KW-1185">Reference proteome</keyword>
<feature type="domain" description="Reverse transcriptase" evidence="1">
    <location>
        <begin position="129"/>
        <end position="244"/>
    </location>
</feature>
<dbReference type="AlphaFoldDB" id="A0A1U8MX54"/>
<protein>
    <recommendedName>
        <fullName evidence="1">Reverse transcriptase domain-containing protein</fullName>
    </recommendedName>
</protein>
<sequence length="553" mass="63438">MCKVIGMDKPEICDIAWNYFHDLFNTSINMDIESDLHYVPISINEDMNRGLNKDFTDEEILRAFKQMDPRKAPGIDGLSKSFFKEHWSIVGVDVLSFCHDILKGTKSAECTNETLIVLIIKIMNPCEMANFRSISLCRVIYKIVSKTLVNRLKEFLPMCISQNQGAFVPNRMIHGNVLVTHELMHYLCSSKNSPNKGCVVKLDMSKAYDRVEWSFLEKVMIKMGFSNVWISKIMDCVCTIRNNQSEVEAFTEILESFENMSGQSIKLDKSMVYFSPNTPASQRTTFSGEGCYMKVVSNLDGYLGLPILIGKKKSTAFQGIVDHVAKRIDSWSKRLLSNGGKEIFIKSILQSIPTYVFSVFYAPDGVLEEIQTLIRRVWWRVRRTKCWNMLAWDWFCYPKGMGGLGFKDLQQFNVSLLGRNIKSWHDNWGFEGLAGDSICLKKRWAQENMVSELLNDSKDGWHENGVKELYELFGSITLMALLRQVFLFVVDPQACRVWPSSGVLPAYVEASNSPKDQDFLLASVSRDPPYKLKDNQYSEWIVLARGVVWRRRL</sequence>